<evidence type="ECO:0000256" key="1">
    <source>
        <dbReference type="SAM" id="Phobius"/>
    </source>
</evidence>
<sequence length="642" mass="71797">MSLIKQLWIAVVVLMILAFISSFSISTYTAKAYFEEQLTLKNIDNANSLALTLSQLDKDPVTLELLIAAQFDTGHYNRIELIDPEGNTLQRKLYEGEVGSQIPSWFLELAPLSIEPGISQVQDGWHQFGTLYVESHTRYAYEALWATTRNLLFWLSFVALACGLLGTLILKVITRPLDDVVTQAEAIGGRRFIMSDVPRTLEFGRVVRAMNILSSRIRQMLESEAQRLEALRYKYQHDPLTGVANREYFINLLDAHLGSVDSDSHHAMFLVRVHHLADINQALGHKHTDELLRKVASTLRALTEEYTEQYSDCYVGRLNGSDFALLLSQASDLRLLSSALEEKLSALSNQYDSARIILPHAACYFTSQDKRATLFVHLDSMLAIAEQREQTCCEVSDVRQIDACFHSADEWRQALHQAVGHRGVRAVYYPVMSSENSLLQNEAMMRLELGGVLRNAGYFIPWARRLGMMPALDLAMLRHVLADDGVESKHRSIAVNMSVETLCDVGARQEVIEVLKAYPQQASQLWLEFPERSAILHLNVFKEFCAMARQTGCKLGLERAGADFAKIKSLQELGLDYIKIDSAFVRDLAESGSTESFLRGLCTLGHSIGLLLIAEGVQSQEEAKILKEIGVDGITGPGVNSL</sequence>
<dbReference type="SUPFAM" id="SSF141868">
    <property type="entry name" value="EAL domain-like"/>
    <property type="match status" value="1"/>
</dbReference>
<keyword evidence="1" id="KW-0472">Membrane</keyword>
<dbReference type="AlphaFoldDB" id="A0A364NN09"/>
<protein>
    <recommendedName>
        <fullName evidence="7">GGDEF domain-containing protein</fullName>
    </recommendedName>
</protein>
<dbReference type="GO" id="GO:0071111">
    <property type="term" value="F:cyclic-guanylate-specific phosphodiesterase activity"/>
    <property type="evidence" value="ECO:0007669"/>
    <property type="project" value="InterPro"/>
</dbReference>
<proteinExistence type="predicted"/>
<dbReference type="SMART" id="SM00052">
    <property type="entry name" value="EAL"/>
    <property type="match status" value="1"/>
</dbReference>
<dbReference type="InterPro" id="IPR042461">
    <property type="entry name" value="LapD_MoxY_peri_C"/>
</dbReference>
<dbReference type="SUPFAM" id="SSF55073">
    <property type="entry name" value="Nucleotide cyclase"/>
    <property type="match status" value="1"/>
</dbReference>
<dbReference type="InterPro" id="IPR003660">
    <property type="entry name" value="HAMP_dom"/>
</dbReference>
<feature type="domain" description="HAMP" evidence="3">
    <location>
        <begin position="171"/>
        <end position="222"/>
    </location>
</feature>
<keyword evidence="1" id="KW-0812">Transmembrane</keyword>
<dbReference type="Pfam" id="PF00990">
    <property type="entry name" value="GGDEF"/>
    <property type="match status" value="1"/>
</dbReference>
<comment type="caution">
    <text evidence="5">The sequence shown here is derived from an EMBL/GenBank/DDBJ whole genome shotgun (WGS) entry which is preliminary data.</text>
</comment>
<dbReference type="InterPro" id="IPR032244">
    <property type="entry name" value="LapD_MoxY_N"/>
</dbReference>
<dbReference type="RefSeq" id="WP_112158520.1">
    <property type="nucleotide sequence ID" value="NZ_QKRX01000004.1"/>
</dbReference>
<evidence type="ECO:0000313" key="5">
    <source>
        <dbReference type="EMBL" id="RAU18412.1"/>
    </source>
</evidence>
<dbReference type="PROSITE" id="PS50887">
    <property type="entry name" value="GGDEF"/>
    <property type="match status" value="1"/>
</dbReference>
<reference evidence="5 6" key="1">
    <citation type="submission" date="2018-06" db="EMBL/GenBank/DDBJ databases">
        <title>Nitrincola tibetense sp. nov., isolated from Lake XuguoCo on Tibetan Plateau.</title>
        <authorList>
            <person name="Xing P."/>
        </authorList>
    </citation>
    <scope>NUCLEOTIDE SEQUENCE [LARGE SCALE GENOMIC DNA]</scope>
    <source>
        <strain evidence="6">xg18</strain>
    </source>
</reference>
<dbReference type="GO" id="GO:0016020">
    <property type="term" value="C:membrane"/>
    <property type="evidence" value="ECO:0007669"/>
    <property type="project" value="InterPro"/>
</dbReference>
<evidence type="ECO:0000313" key="6">
    <source>
        <dbReference type="Proteomes" id="UP000250744"/>
    </source>
</evidence>
<dbReference type="InterPro" id="IPR000160">
    <property type="entry name" value="GGDEF_dom"/>
</dbReference>
<dbReference type="PROSITE" id="PS50883">
    <property type="entry name" value="EAL"/>
    <property type="match status" value="1"/>
</dbReference>
<dbReference type="PANTHER" id="PTHR33121:SF79">
    <property type="entry name" value="CYCLIC DI-GMP PHOSPHODIESTERASE PDED-RELATED"/>
    <property type="match status" value="1"/>
</dbReference>
<dbReference type="InterPro" id="IPR029787">
    <property type="entry name" value="Nucleotide_cyclase"/>
</dbReference>
<gene>
    <name evidence="5" type="ORF">DN062_06440</name>
</gene>
<dbReference type="OrthoDB" id="5894408at2"/>
<dbReference type="Proteomes" id="UP000250744">
    <property type="component" value="Unassembled WGS sequence"/>
</dbReference>
<dbReference type="Gene3D" id="3.30.110.200">
    <property type="match status" value="1"/>
</dbReference>
<evidence type="ECO:0000259" key="2">
    <source>
        <dbReference type="PROSITE" id="PS50883"/>
    </source>
</evidence>
<evidence type="ECO:0000259" key="4">
    <source>
        <dbReference type="PROSITE" id="PS50887"/>
    </source>
</evidence>
<dbReference type="InterPro" id="IPR001633">
    <property type="entry name" value="EAL_dom"/>
</dbReference>
<evidence type="ECO:0000259" key="3">
    <source>
        <dbReference type="PROSITE" id="PS50885"/>
    </source>
</evidence>
<dbReference type="Gene3D" id="6.20.270.20">
    <property type="entry name" value="LapD/MoxY periplasmic domain"/>
    <property type="match status" value="1"/>
</dbReference>
<dbReference type="CDD" id="cd01948">
    <property type="entry name" value="EAL"/>
    <property type="match status" value="1"/>
</dbReference>
<dbReference type="InterPro" id="IPR035919">
    <property type="entry name" value="EAL_sf"/>
</dbReference>
<dbReference type="Pfam" id="PF00563">
    <property type="entry name" value="EAL"/>
    <property type="match status" value="1"/>
</dbReference>
<dbReference type="InterPro" id="IPR050706">
    <property type="entry name" value="Cyclic-di-GMP_PDE-like"/>
</dbReference>
<feature type="domain" description="EAL" evidence="2">
    <location>
        <begin position="408"/>
        <end position="642"/>
    </location>
</feature>
<dbReference type="NCBIfam" id="TIGR00254">
    <property type="entry name" value="GGDEF"/>
    <property type="match status" value="1"/>
</dbReference>
<dbReference type="Pfam" id="PF16448">
    <property type="entry name" value="LapD_MoxY_N"/>
    <property type="match status" value="1"/>
</dbReference>
<name>A0A364NN09_9GAMM</name>
<dbReference type="PROSITE" id="PS50885">
    <property type="entry name" value="HAMP"/>
    <property type="match status" value="1"/>
</dbReference>
<dbReference type="Gene3D" id="3.30.70.270">
    <property type="match status" value="1"/>
</dbReference>
<dbReference type="EMBL" id="QKRX01000004">
    <property type="protein sequence ID" value="RAU18412.1"/>
    <property type="molecule type" value="Genomic_DNA"/>
</dbReference>
<keyword evidence="6" id="KW-1185">Reference proteome</keyword>
<dbReference type="PANTHER" id="PTHR33121">
    <property type="entry name" value="CYCLIC DI-GMP PHOSPHODIESTERASE PDEF"/>
    <property type="match status" value="1"/>
</dbReference>
<accession>A0A364NN09</accession>
<dbReference type="InterPro" id="IPR043128">
    <property type="entry name" value="Rev_trsase/Diguanyl_cyclase"/>
</dbReference>
<dbReference type="GO" id="GO:0007165">
    <property type="term" value="P:signal transduction"/>
    <property type="evidence" value="ECO:0007669"/>
    <property type="project" value="InterPro"/>
</dbReference>
<feature type="transmembrane region" description="Helical" evidence="1">
    <location>
        <begin position="7"/>
        <end position="30"/>
    </location>
</feature>
<dbReference type="SMART" id="SM00267">
    <property type="entry name" value="GGDEF"/>
    <property type="match status" value="1"/>
</dbReference>
<dbReference type="Gene3D" id="3.20.20.450">
    <property type="entry name" value="EAL domain"/>
    <property type="match status" value="1"/>
</dbReference>
<organism evidence="5 6">
    <name type="scientific">Nitrincola tibetensis</name>
    <dbReference type="NCBI Taxonomy" id="2219697"/>
    <lineage>
        <taxon>Bacteria</taxon>
        <taxon>Pseudomonadati</taxon>
        <taxon>Pseudomonadota</taxon>
        <taxon>Gammaproteobacteria</taxon>
        <taxon>Oceanospirillales</taxon>
        <taxon>Oceanospirillaceae</taxon>
        <taxon>Nitrincola</taxon>
    </lineage>
</organism>
<evidence type="ECO:0008006" key="7">
    <source>
        <dbReference type="Google" id="ProtNLM"/>
    </source>
</evidence>
<keyword evidence="1" id="KW-1133">Transmembrane helix</keyword>
<feature type="domain" description="GGDEF" evidence="4">
    <location>
        <begin position="264"/>
        <end position="398"/>
    </location>
</feature>